<gene>
    <name evidence="2" type="ORF">ACFFIX_25595</name>
</gene>
<feature type="transmembrane region" description="Helical" evidence="1">
    <location>
        <begin position="49"/>
        <end position="70"/>
    </location>
</feature>
<protein>
    <submittedName>
        <fullName evidence="2">CBO0543 family protein</fullName>
    </submittedName>
</protein>
<evidence type="ECO:0000313" key="2">
    <source>
        <dbReference type="EMBL" id="MFC0274705.1"/>
    </source>
</evidence>
<accession>A0ABV6GMG3</accession>
<feature type="transmembrane region" description="Helical" evidence="1">
    <location>
        <begin position="19"/>
        <end position="37"/>
    </location>
</feature>
<dbReference type="EMBL" id="JBHLVO010000043">
    <property type="protein sequence ID" value="MFC0274705.1"/>
    <property type="molecule type" value="Genomic_DNA"/>
</dbReference>
<dbReference type="InterPro" id="IPR048147">
    <property type="entry name" value="CBO0543-like"/>
</dbReference>
<organism evidence="2 3">
    <name type="scientific">Metabacillus herbersteinensis</name>
    <dbReference type="NCBI Taxonomy" id="283816"/>
    <lineage>
        <taxon>Bacteria</taxon>
        <taxon>Bacillati</taxon>
        <taxon>Bacillota</taxon>
        <taxon>Bacilli</taxon>
        <taxon>Bacillales</taxon>
        <taxon>Bacillaceae</taxon>
        <taxon>Metabacillus</taxon>
    </lineage>
</organism>
<keyword evidence="1" id="KW-0472">Membrane</keyword>
<keyword evidence="1" id="KW-0812">Transmembrane</keyword>
<dbReference type="Proteomes" id="UP001589854">
    <property type="component" value="Unassembled WGS sequence"/>
</dbReference>
<keyword evidence="1" id="KW-1133">Transmembrane helix</keyword>
<dbReference type="RefSeq" id="WP_378939221.1">
    <property type="nucleotide sequence ID" value="NZ_JBHLVO010000043.1"/>
</dbReference>
<dbReference type="NCBIfam" id="NF041644">
    <property type="entry name" value="CBO0543_fam"/>
    <property type="match status" value="1"/>
</dbReference>
<comment type="caution">
    <text evidence="2">The sequence shown here is derived from an EMBL/GenBank/DDBJ whole genome shotgun (WGS) entry which is preliminary data.</text>
</comment>
<sequence>MNVVFLNYYPTDKNIRNKIIYIATWSVFAVVFEKFYLWSGTFYYNGWKLWYSAILYPFLYLSLYLCLRYVRKLLNSYLKEGK</sequence>
<evidence type="ECO:0000313" key="3">
    <source>
        <dbReference type="Proteomes" id="UP001589854"/>
    </source>
</evidence>
<keyword evidence="3" id="KW-1185">Reference proteome</keyword>
<name>A0ABV6GMG3_9BACI</name>
<proteinExistence type="predicted"/>
<reference evidence="2 3" key="1">
    <citation type="submission" date="2024-09" db="EMBL/GenBank/DDBJ databases">
        <authorList>
            <person name="Sun Q."/>
            <person name="Mori K."/>
        </authorList>
    </citation>
    <scope>NUCLEOTIDE SEQUENCE [LARGE SCALE GENOMIC DNA]</scope>
    <source>
        <strain evidence="2 3">CCM 7228</strain>
    </source>
</reference>
<evidence type="ECO:0000256" key="1">
    <source>
        <dbReference type="SAM" id="Phobius"/>
    </source>
</evidence>